<comment type="caution">
    <text evidence="2">The sequence shown here is derived from an EMBL/GenBank/DDBJ whole genome shotgun (WGS) entry which is preliminary data.</text>
</comment>
<gene>
    <name evidence="2" type="ORF">MB27_34130</name>
</gene>
<organism evidence="2 3">
    <name type="scientific">Actinoplanes utahensis</name>
    <dbReference type="NCBI Taxonomy" id="1869"/>
    <lineage>
        <taxon>Bacteria</taxon>
        <taxon>Bacillati</taxon>
        <taxon>Actinomycetota</taxon>
        <taxon>Actinomycetes</taxon>
        <taxon>Micromonosporales</taxon>
        <taxon>Micromonosporaceae</taxon>
        <taxon>Actinoplanes</taxon>
    </lineage>
</organism>
<protein>
    <submittedName>
        <fullName evidence="2">TfxG immunity protein against TfxA peptides</fullName>
    </submittedName>
</protein>
<dbReference type="InterPro" id="IPR011009">
    <property type="entry name" value="Kinase-like_dom_sf"/>
</dbReference>
<dbReference type="SUPFAM" id="SSF56112">
    <property type="entry name" value="Protein kinase-like (PK-like)"/>
    <property type="match status" value="1"/>
</dbReference>
<proteinExistence type="predicted"/>
<dbReference type="eggNOG" id="COG0510">
    <property type="taxonomic scope" value="Bacteria"/>
</dbReference>
<dbReference type="RefSeq" id="WP_043531706.1">
    <property type="nucleotide sequence ID" value="NZ_BAABKU010000043.1"/>
</dbReference>
<dbReference type="Proteomes" id="UP000054537">
    <property type="component" value="Unassembled WGS sequence"/>
</dbReference>
<name>A0A0A6UBY1_ACTUT</name>
<evidence type="ECO:0000313" key="3">
    <source>
        <dbReference type="Proteomes" id="UP000054537"/>
    </source>
</evidence>
<feature type="domain" description="Aminoglycoside phosphotransferase" evidence="1">
    <location>
        <begin position="122"/>
        <end position="177"/>
    </location>
</feature>
<accession>A0A0A6UBY1</accession>
<dbReference type="OrthoDB" id="236897at2"/>
<sequence length="261" mass="28163">MSEEMLAGGNTTGAVRVGDVVHKRASPWTATVHALLRHLEAAGFDGAPRALGFDEQGREMLTFLPGEVIGDRVPWPAWAFTDRTLVQVGAWLRRLHDVTAGFRPPADERWFAGARMAPGMIVGHQDAAPYNAVMDGDRLAGFFDWDTAGPSSREFDLAFAVLSWVPLYTPGAAAALGFHRPQDRLRRLHLLLDAYGYDGDRHAFGTVIVQRATRQAEVMRAMAAAGDPAAVALLPIASNLEQSAAEVAALPAGFWTRPAPA</sequence>
<dbReference type="Gene3D" id="3.90.1200.10">
    <property type="match status" value="1"/>
</dbReference>
<dbReference type="Pfam" id="PF01636">
    <property type="entry name" value="APH"/>
    <property type="match status" value="1"/>
</dbReference>
<dbReference type="AlphaFoldDB" id="A0A0A6UBY1"/>
<dbReference type="InterPro" id="IPR002575">
    <property type="entry name" value="Aminoglycoside_PTrfase"/>
</dbReference>
<evidence type="ECO:0000313" key="2">
    <source>
        <dbReference type="EMBL" id="KHD73565.1"/>
    </source>
</evidence>
<reference evidence="2 3" key="1">
    <citation type="submission" date="2014-10" db="EMBL/GenBank/DDBJ databases">
        <title>Draft genome sequence of Actinoplanes utahensis NRRL 12052.</title>
        <authorList>
            <person name="Velasco-Bucheli B."/>
            <person name="del Cerro C."/>
            <person name="Hormigo D."/>
            <person name="Garcia J.L."/>
            <person name="Acebal C."/>
            <person name="Arroyo M."/>
            <person name="de la Mata I."/>
        </authorList>
    </citation>
    <scope>NUCLEOTIDE SEQUENCE [LARGE SCALE GENOMIC DNA]</scope>
    <source>
        <strain evidence="2 3">NRRL 12052</strain>
    </source>
</reference>
<keyword evidence="3" id="KW-1185">Reference proteome</keyword>
<evidence type="ECO:0000259" key="1">
    <source>
        <dbReference type="Pfam" id="PF01636"/>
    </source>
</evidence>
<dbReference type="STRING" id="1869.MB27_34130"/>
<dbReference type="EMBL" id="JRTT01000130">
    <property type="protein sequence ID" value="KHD73565.1"/>
    <property type="molecule type" value="Genomic_DNA"/>
</dbReference>